<dbReference type="Proteomes" id="UP000325577">
    <property type="component" value="Linkage Group LG8"/>
</dbReference>
<evidence type="ECO:0000259" key="5">
    <source>
        <dbReference type="Pfam" id="PF03171"/>
    </source>
</evidence>
<sequence length="237" mass="26161">MAAASVGYDRMKEVKEFDNSKIGVKGLSDSGITTIPNIFVHPPESLPDIKSSSTCTGIPLIDLADVNSDLHRLKIVEQIADAARNWGFFQLINHGVPISALDQTIAAYKAFFEQPAEVWRAPVPAKLEDIPEVCRNEVVEWEMHAKKVAETVLELLCEGLGLAAGKIKELGYTETRALVKHGDVWVDVKPLPGSLVINVGDTLQILSNGEYRSVEHRVRANSSKEPSNLDYRIFQWG</sequence>
<evidence type="ECO:0000256" key="3">
    <source>
        <dbReference type="ARBA" id="ARBA00023002"/>
    </source>
</evidence>
<dbReference type="Pfam" id="PF14226">
    <property type="entry name" value="DIOX_N"/>
    <property type="match status" value="1"/>
</dbReference>
<dbReference type="InterPro" id="IPR026992">
    <property type="entry name" value="DIOX_N"/>
</dbReference>
<dbReference type="OrthoDB" id="288590at2759"/>
<evidence type="ECO:0000259" key="6">
    <source>
        <dbReference type="Pfam" id="PF14226"/>
    </source>
</evidence>
<protein>
    <recommendedName>
        <fullName evidence="9">Fe2OG dioxygenase domain-containing protein</fullName>
    </recommendedName>
</protein>
<dbReference type="InterPro" id="IPR044861">
    <property type="entry name" value="IPNS-like_FE2OG_OXY"/>
</dbReference>
<dbReference type="PANTHER" id="PTHR10209">
    <property type="entry name" value="OXIDOREDUCTASE, 2OG-FE II OXYGENASE FAMILY PROTEIN"/>
    <property type="match status" value="1"/>
</dbReference>
<dbReference type="InterPro" id="IPR027443">
    <property type="entry name" value="IPNS-like_sf"/>
</dbReference>
<dbReference type="GO" id="GO:0016491">
    <property type="term" value="F:oxidoreductase activity"/>
    <property type="evidence" value="ECO:0007669"/>
    <property type="project" value="UniProtKB-KW"/>
</dbReference>
<evidence type="ECO:0008006" key="9">
    <source>
        <dbReference type="Google" id="ProtNLM"/>
    </source>
</evidence>
<gene>
    <name evidence="7" type="ORF">F0562_017060</name>
</gene>
<keyword evidence="8" id="KW-1185">Reference proteome</keyword>
<evidence type="ECO:0000313" key="8">
    <source>
        <dbReference type="Proteomes" id="UP000325577"/>
    </source>
</evidence>
<comment type="similarity">
    <text evidence="1">Belongs to the iron/ascorbate-dependent oxidoreductase family.</text>
</comment>
<evidence type="ECO:0000256" key="4">
    <source>
        <dbReference type="ARBA" id="ARBA00023004"/>
    </source>
</evidence>
<name>A0A5J4ZGL3_9ASTE</name>
<keyword evidence="4" id="KW-0408">Iron</keyword>
<organism evidence="7 8">
    <name type="scientific">Nyssa sinensis</name>
    <dbReference type="NCBI Taxonomy" id="561372"/>
    <lineage>
        <taxon>Eukaryota</taxon>
        <taxon>Viridiplantae</taxon>
        <taxon>Streptophyta</taxon>
        <taxon>Embryophyta</taxon>
        <taxon>Tracheophyta</taxon>
        <taxon>Spermatophyta</taxon>
        <taxon>Magnoliopsida</taxon>
        <taxon>eudicotyledons</taxon>
        <taxon>Gunneridae</taxon>
        <taxon>Pentapetalae</taxon>
        <taxon>asterids</taxon>
        <taxon>Cornales</taxon>
        <taxon>Nyssaceae</taxon>
        <taxon>Nyssa</taxon>
    </lineage>
</organism>
<dbReference type="GO" id="GO:0046872">
    <property type="term" value="F:metal ion binding"/>
    <property type="evidence" value="ECO:0007669"/>
    <property type="project" value="UniProtKB-KW"/>
</dbReference>
<proteinExistence type="inferred from homology"/>
<evidence type="ECO:0000256" key="1">
    <source>
        <dbReference type="ARBA" id="ARBA00008056"/>
    </source>
</evidence>
<feature type="domain" description="Isopenicillin N synthase-like Fe(2+) 2OG dioxygenase" evidence="5">
    <location>
        <begin position="179"/>
        <end position="225"/>
    </location>
</feature>
<dbReference type="PANTHER" id="PTHR10209:SF546">
    <property type="entry name" value="1-AMINOCYCLOPROPANE-1-CARBOXYLATE OXIDASE HOMOLOG 4-LIKE"/>
    <property type="match status" value="1"/>
</dbReference>
<dbReference type="EMBL" id="CM018051">
    <property type="protein sequence ID" value="KAA8516742.1"/>
    <property type="molecule type" value="Genomic_DNA"/>
</dbReference>
<keyword evidence="2" id="KW-0479">Metal-binding</keyword>
<reference evidence="7 8" key="1">
    <citation type="submission" date="2019-09" db="EMBL/GenBank/DDBJ databases">
        <title>A chromosome-level genome assembly of the Chinese tupelo Nyssa sinensis.</title>
        <authorList>
            <person name="Yang X."/>
            <person name="Kang M."/>
            <person name="Yang Y."/>
            <person name="Xiong H."/>
            <person name="Wang M."/>
            <person name="Zhang Z."/>
            <person name="Wang Z."/>
            <person name="Wu H."/>
            <person name="Ma T."/>
            <person name="Liu J."/>
            <person name="Xi Z."/>
        </authorList>
    </citation>
    <scope>NUCLEOTIDE SEQUENCE [LARGE SCALE GENOMIC DNA]</scope>
    <source>
        <strain evidence="7">J267</strain>
        <tissue evidence="7">Leaf</tissue>
    </source>
</reference>
<dbReference type="Gene3D" id="2.60.120.330">
    <property type="entry name" value="B-lactam Antibiotic, Isopenicillin N Synthase, Chain"/>
    <property type="match status" value="2"/>
</dbReference>
<dbReference type="AlphaFoldDB" id="A0A5J4ZGL3"/>
<accession>A0A5J4ZGL3</accession>
<evidence type="ECO:0000256" key="2">
    <source>
        <dbReference type="ARBA" id="ARBA00022723"/>
    </source>
</evidence>
<dbReference type="Pfam" id="PF03171">
    <property type="entry name" value="2OG-FeII_Oxy"/>
    <property type="match status" value="1"/>
</dbReference>
<dbReference type="SUPFAM" id="SSF51197">
    <property type="entry name" value="Clavaminate synthase-like"/>
    <property type="match status" value="1"/>
</dbReference>
<evidence type="ECO:0000313" key="7">
    <source>
        <dbReference type="EMBL" id="KAA8516742.1"/>
    </source>
</evidence>
<keyword evidence="3" id="KW-0560">Oxidoreductase</keyword>
<feature type="domain" description="Non-haem dioxygenase N-terminal" evidence="6">
    <location>
        <begin position="58"/>
        <end position="117"/>
    </location>
</feature>